<evidence type="ECO:0000256" key="3">
    <source>
        <dbReference type="ARBA" id="ARBA00022723"/>
    </source>
</evidence>
<dbReference type="Pfam" id="PF08925">
    <property type="entry name" value="DUF1907"/>
    <property type="match status" value="1"/>
</dbReference>
<dbReference type="EMBL" id="AJVK01033842">
    <property type="status" value="NOT_ANNOTATED_CDS"/>
    <property type="molecule type" value="Genomic_DNA"/>
</dbReference>
<evidence type="ECO:0000256" key="5">
    <source>
        <dbReference type="ARBA" id="ARBA00022833"/>
    </source>
</evidence>
<dbReference type="AlphaFoldDB" id="A0A1B0DGT9"/>
<keyword evidence="6" id="KW-0539">Nucleus</keyword>
<dbReference type="InterPro" id="IPR015021">
    <property type="entry name" value="C11orf54_DUF1907"/>
</dbReference>
<dbReference type="EMBL" id="AJVK01033843">
    <property type="status" value="NOT_ANNOTATED_CDS"/>
    <property type="molecule type" value="Genomic_DNA"/>
</dbReference>
<evidence type="ECO:0000256" key="2">
    <source>
        <dbReference type="ARBA" id="ARBA00011245"/>
    </source>
</evidence>
<dbReference type="SMART" id="SM01168">
    <property type="entry name" value="DUF1907"/>
    <property type="match status" value="1"/>
</dbReference>
<dbReference type="PANTHER" id="PTHR13204:SF1">
    <property type="entry name" value="ESTER HYDROLASE C11ORF54"/>
    <property type="match status" value="1"/>
</dbReference>
<dbReference type="VEuPathDB" id="VectorBase:PPAI007373"/>
<dbReference type="VEuPathDB" id="VectorBase:PPAPM1_002540"/>
<dbReference type="GO" id="GO:0008270">
    <property type="term" value="F:zinc ion binding"/>
    <property type="evidence" value="ECO:0007669"/>
    <property type="project" value="TreeGrafter"/>
</dbReference>
<evidence type="ECO:0000256" key="6">
    <source>
        <dbReference type="ARBA" id="ARBA00023242"/>
    </source>
</evidence>
<evidence type="ECO:0000256" key="4">
    <source>
        <dbReference type="ARBA" id="ARBA00022801"/>
    </source>
</evidence>
<dbReference type="EnsemblMetazoa" id="PPAI007373-RA">
    <property type="protein sequence ID" value="PPAI007373-PA"/>
    <property type="gene ID" value="PPAI007373"/>
</dbReference>
<evidence type="ECO:0000256" key="1">
    <source>
        <dbReference type="ARBA" id="ARBA00004123"/>
    </source>
</evidence>
<keyword evidence="3" id="KW-0479">Metal-binding</keyword>
<organism evidence="7 8">
    <name type="scientific">Phlebotomus papatasi</name>
    <name type="common">Sandfly</name>
    <dbReference type="NCBI Taxonomy" id="29031"/>
    <lineage>
        <taxon>Eukaryota</taxon>
        <taxon>Metazoa</taxon>
        <taxon>Ecdysozoa</taxon>
        <taxon>Arthropoda</taxon>
        <taxon>Hexapoda</taxon>
        <taxon>Insecta</taxon>
        <taxon>Pterygota</taxon>
        <taxon>Neoptera</taxon>
        <taxon>Endopterygota</taxon>
        <taxon>Diptera</taxon>
        <taxon>Nematocera</taxon>
        <taxon>Psychodoidea</taxon>
        <taxon>Psychodidae</taxon>
        <taxon>Phlebotomus</taxon>
        <taxon>Phlebotomus</taxon>
    </lineage>
</organism>
<dbReference type="PANTHER" id="PTHR13204">
    <property type="entry name" value="PTD012 PROTEIN"/>
    <property type="match status" value="1"/>
</dbReference>
<dbReference type="GO" id="GO:0016788">
    <property type="term" value="F:hydrolase activity, acting on ester bonds"/>
    <property type="evidence" value="ECO:0007669"/>
    <property type="project" value="TreeGrafter"/>
</dbReference>
<dbReference type="GO" id="GO:0005634">
    <property type="term" value="C:nucleus"/>
    <property type="evidence" value="ECO:0007669"/>
    <property type="project" value="UniProtKB-SubCell"/>
</dbReference>
<keyword evidence="4" id="KW-0378">Hydrolase</keyword>
<keyword evidence="5" id="KW-0862">Zinc</keyword>
<keyword evidence="8" id="KW-1185">Reference proteome</keyword>
<protein>
    <submittedName>
        <fullName evidence="7">Uncharacterized protein</fullName>
    </submittedName>
</protein>
<evidence type="ECO:0000313" key="7">
    <source>
        <dbReference type="EnsemblMetazoa" id="PPAI007373-PA"/>
    </source>
</evidence>
<dbReference type="SUPFAM" id="SSF117856">
    <property type="entry name" value="AF0104/ALDC/Ptd012-like"/>
    <property type="match status" value="1"/>
</dbReference>
<name>A0A1B0DGT9_PHLPP</name>
<proteinExistence type="predicted"/>
<comment type="subunit">
    <text evidence="2">Monomer.</text>
</comment>
<comment type="subcellular location">
    <subcellularLocation>
        <location evidence="1">Nucleus</location>
    </subcellularLocation>
</comment>
<reference evidence="7" key="1">
    <citation type="submission" date="2022-08" db="UniProtKB">
        <authorList>
            <consortium name="EnsemblMetazoa"/>
        </authorList>
    </citation>
    <scope>IDENTIFICATION</scope>
    <source>
        <strain evidence="7">Israel</strain>
    </source>
</reference>
<sequence length="177" mass="19410">MTTLSVENVTFEQKELFVPDTQELKEVLTLGLKKNFEEVSVDFVECPDLSKEPFNLASSGLCGNPTIIEYGGAPFLLPLVQRDKLYDLDEICQKICRFRNISEYLAVGAGAGPYVLCNTNAEGIFNLKRNADGSIVSKSHLALVNAEKNCERRSIPSSETRSALLGNVYLSEGKGGQ</sequence>
<dbReference type="Proteomes" id="UP000092462">
    <property type="component" value="Unassembled WGS sequence"/>
</dbReference>
<evidence type="ECO:0000313" key="8">
    <source>
        <dbReference type="Proteomes" id="UP000092462"/>
    </source>
</evidence>
<accession>A0A1B0DGT9</accession>